<evidence type="ECO:0008006" key="5">
    <source>
        <dbReference type="Google" id="ProtNLM"/>
    </source>
</evidence>
<feature type="non-terminal residue" evidence="3">
    <location>
        <position position="578"/>
    </location>
</feature>
<gene>
    <name evidence="3" type="ORF">Vafri_6434</name>
</gene>
<keyword evidence="2" id="KW-1133">Transmembrane helix</keyword>
<dbReference type="Proteomes" id="UP000747399">
    <property type="component" value="Unassembled WGS sequence"/>
</dbReference>
<dbReference type="Gene3D" id="3.40.50.300">
    <property type="entry name" value="P-loop containing nucleotide triphosphate hydrolases"/>
    <property type="match status" value="1"/>
</dbReference>
<evidence type="ECO:0000313" key="4">
    <source>
        <dbReference type="Proteomes" id="UP000747399"/>
    </source>
</evidence>
<feature type="region of interest" description="Disordered" evidence="1">
    <location>
        <begin position="535"/>
        <end position="559"/>
    </location>
</feature>
<dbReference type="EMBL" id="BNCO01000008">
    <property type="protein sequence ID" value="GIL50124.1"/>
    <property type="molecule type" value="Genomic_DNA"/>
</dbReference>
<organism evidence="3 4">
    <name type="scientific">Volvox africanus</name>
    <dbReference type="NCBI Taxonomy" id="51714"/>
    <lineage>
        <taxon>Eukaryota</taxon>
        <taxon>Viridiplantae</taxon>
        <taxon>Chlorophyta</taxon>
        <taxon>core chlorophytes</taxon>
        <taxon>Chlorophyceae</taxon>
        <taxon>CS clade</taxon>
        <taxon>Chlamydomonadales</taxon>
        <taxon>Volvocaceae</taxon>
        <taxon>Volvox</taxon>
    </lineage>
</organism>
<accession>A0A8J4AY67</accession>
<evidence type="ECO:0000313" key="3">
    <source>
        <dbReference type="EMBL" id="GIL50124.1"/>
    </source>
</evidence>
<keyword evidence="4" id="KW-1185">Reference proteome</keyword>
<reference evidence="3" key="1">
    <citation type="journal article" date="2021" name="Proc. Natl. Acad. Sci. U.S.A.">
        <title>Three genomes in the algal genus Volvox reveal the fate of a haploid sex-determining region after a transition to homothallism.</title>
        <authorList>
            <person name="Yamamoto K."/>
            <person name="Hamaji T."/>
            <person name="Kawai-Toyooka H."/>
            <person name="Matsuzaki R."/>
            <person name="Takahashi F."/>
            <person name="Nishimura Y."/>
            <person name="Kawachi M."/>
            <person name="Noguchi H."/>
            <person name="Minakuchi Y."/>
            <person name="Umen J.G."/>
            <person name="Toyoda A."/>
            <person name="Nozaki H."/>
        </authorList>
    </citation>
    <scope>NUCLEOTIDE SEQUENCE</scope>
    <source>
        <strain evidence="3">NIES-3780</strain>
    </source>
</reference>
<dbReference type="InterPro" id="IPR027417">
    <property type="entry name" value="P-loop_NTPase"/>
</dbReference>
<protein>
    <recommendedName>
        <fullName evidence="5">Sulfotransferase</fullName>
    </recommendedName>
</protein>
<dbReference type="AlphaFoldDB" id="A0A8J4AY67"/>
<comment type="caution">
    <text evidence="3">The sequence shown here is derived from an EMBL/GenBank/DDBJ whole genome shotgun (WGS) entry which is preliminary data.</text>
</comment>
<keyword evidence="2" id="KW-0472">Membrane</keyword>
<evidence type="ECO:0000256" key="1">
    <source>
        <dbReference type="SAM" id="MobiDB-lite"/>
    </source>
</evidence>
<sequence length="578" mass="65336">LSHLSDATFVSYFPAELCLTCQDLRRSLRLPGSLLIASSLSFFRLVCIIPLQSVRVQLRNPAHGTCGTHDEKPLSSSAMKLFGMYVTVIILPYYFNTFSYAHISRVFRTWLGSQQTLFGGDSDCVTEARHVKGFLDNEIRKGLGHFLDYWTERHHKRGRLLAGVLSTARRLINADTNNTISGEIVNLSIQLGHLPINFVNWPLVRRIAVASLALYQDRHGPFVGELYAEGLLLQLFAQHKGSARRKAMMEFAHVSKSGGTSFCSLAMDNGCQSDTKRNCLVDAFGDDPRYFDQSYHEVLRGDCSTSCDNIEKPMKWRLPVSCTARRMWLRRYALNVYANEYTAFGGIKSPVLAHPCRNMFTVLQLRHPYDRVISHIKFAWIIYLLRCGERDSRAVYFKHGNGTDVWSALMPAPTNNYLIRSLLGEVVFNLPRGAISSEHLEIARELLAKQYDVLLVLEDRDLFQMSLRYGLGFQRLNPRHDNKTPKSSEESLPGDLEQLYELNKLDLQLYQFGVLMARLDAIVYDAASRIVKSRVTVTPSPSRPPPQRPACSPGDMSKPHCHVEEVGGEGRCGWIGGR</sequence>
<keyword evidence="2" id="KW-0812">Transmembrane</keyword>
<name>A0A8J4AY67_9CHLO</name>
<evidence type="ECO:0000256" key="2">
    <source>
        <dbReference type="SAM" id="Phobius"/>
    </source>
</evidence>
<proteinExistence type="predicted"/>
<feature type="transmembrane region" description="Helical" evidence="2">
    <location>
        <begin position="78"/>
        <end position="95"/>
    </location>
</feature>